<evidence type="ECO:0000313" key="1">
    <source>
        <dbReference type="EnsemblPlants" id="AET2Gv20940400.8"/>
    </source>
</evidence>
<dbReference type="Gramene" id="AET2Gv20940400.8">
    <property type="protein sequence ID" value="AET2Gv20940400.8"/>
    <property type="gene ID" value="AET2Gv20940400"/>
</dbReference>
<accession>A0A453CRK7</accession>
<reference evidence="1" key="3">
    <citation type="journal article" date="2017" name="Nature">
        <title>Genome sequence of the progenitor of the wheat D genome Aegilops tauschii.</title>
        <authorList>
            <person name="Luo M.C."/>
            <person name="Gu Y.Q."/>
            <person name="Puiu D."/>
            <person name="Wang H."/>
            <person name="Twardziok S.O."/>
            <person name="Deal K.R."/>
            <person name="Huo N."/>
            <person name="Zhu T."/>
            <person name="Wang L."/>
            <person name="Wang Y."/>
            <person name="McGuire P.E."/>
            <person name="Liu S."/>
            <person name="Long H."/>
            <person name="Ramasamy R.K."/>
            <person name="Rodriguez J.C."/>
            <person name="Van S.L."/>
            <person name="Yuan L."/>
            <person name="Wang Z."/>
            <person name="Xia Z."/>
            <person name="Xiao L."/>
            <person name="Anderson O.D."/>
            <person name="Ouyang S."/>
            <person name="Liang Y."/>
            <person name="Zimin A.V."/>
            <person name="Pertea G."/>
            <person name="Qi P."/>
            <person name="Bennetzen J.L."/>
            <person name="Dai X."/>
            <person name="Dawson M.W."/>
            <person name="Muller H.G."/>
            <person name="Kugler K."/>
            <person name="Rivarola-Duarte L."/>
            <person name="Spannagl M."/>
            <person name="Mayer K.F.X."/>
            <person name="Lu F.H."/>
            <person name="Bevan M.W."/>
            <person name="Leroy P."/>
            <person name="Li P."/>
            <person name="You F.M."/>
            <person name="Sun Q."/>
            <person name="Liu Z."/>
            <person name="Lyons E."/>
            <person name="Wicker T."/>
            <person name="Salzberg S.L."/>
            <person name="Devos K.M."/>
            <person name="Dvorak J."/>
        </authorList>
    </citation>
    <scope>NUCLEOTIDE SEQUENCE [LARGE SCALE GENOMIC DNA]</scope>
    <source>
        <strain evidence="1">cv. AL8/78</strain>
    </source>
</reference>
<reference evidence="2" key="2">
    <citation type="journal article" date="2017" name="Nat. Plants">
        <title>The Aegilops tauschii genome reveals multiple impacts of transposons.</title>
        <authorList>
            <person name="Zhao G."/>
            <person name="Zou C."/>
            <person name="Li K."/>
            <person name="Wang K."/>
            <person name="Li T."/>
            <person name="Gao L."/>
            <person name="Zhang X."/>
            <person name="Wang H."/>
            <person name="Yang Z."/>
            <person name="Liu X."/>
            <person name="Jiang W."/>
            <person name="Mao L."/>
            <person name="Kong X."/>
            <person name="Jiao Y."/>
            <person name="Jia J."/>
        </authorList>
    </citation>
    <scope>NUCLEOTIDE SEQUENCE [LARGE SCALE GENOMIC DNA]</scope>
    <source>
        <strain evidence="2">cv. AL8/78</strain>
    </source>
</reference>
<dbReference type="AlphaFoldDB" id="A0A453CRK7"/>
<reference evidence="2" key="1">
    <citation type="journal article" date="2014" name="Science">
        <title>Ancient hybridizations among the ancestral genomes of bread wheat.</title>
        <authorList>
            <consortium name="International Wheat Genome Sequencing Consortium,"/>
            <person name="Marcussen T."/>
            <person name="Sandve S.R."/>
            <person name="Heier L."/>
            <person name="Spannagl M."/>
            <person name="Pfeifer M."/>
            <person name="Jakobsen K.S."/>
            <person name="Wulff B.B."/>
            <person name="Steuernagel B."/>
            <person name="Mayer K.F."/>
            <person name="Olsen O.A."/>
        </authorList>
    </citation>
    <scope>NUCLEOTIDE SEQUENCE [LARGE SCALE GENOMIC DNA]</scope>
    <source>
        <strain evidence="2">cv. AL8/78</strain>
    </source>
</reference>
<reference evidence="1" key="5">
    <citation type="journal article" date="2021" name="G3 (Bethesda)">
        <title>Aegilops tauschii genome assembly Aet v5.0 features greater sequence contiguity and improved annotation.</title>
        <authorList>
            <person name="Wang L."/>
            <person name="Zhu T."/>
            <person name="Rodriguez J.C."/>
            <person name="Deal K.R."/>
            <person name="Dubcovsky J."/>
            <person name="McGuire P.E."/>
            <person name="Lux T."/>
            <person name="Spannagl M."/>
            <person name="Mayer K.F.X."/>
            <person name="Baldrich P."/>
            <person name="Meyers B.C."/>
            <person name="Huo N."/>
            <person name="Gu Y.Q."/>
            <person name="Zhou H."/>
            <person name="Devos K.M."/>
            <person name="Bennetzen J.L."/>
            <person name="Unver T."/>
            <person name="Budak H."/>
            <person name="Gulick P.J."/>
            <person name="Galiba G."/>
            <person name="Kalapos B."/>
            <person name="Nelson D.R."/>
            <person name="Li P."/>
            <person name="You F.M."/>
            <person name="Luo M.C."/>
            <person name="Dvorak J."/>
        </authorList>
    </citation>
    <scope>NUCLEOTIDE SEQUENCE [LARGE SCALE GENOMIC DNA]</scope>
    <source>
        <strain evidence="1">cv. AL8/78</strain>
    </source>
</reference>
<proteinExistence type="predicted"/>
<sequence length="92" mass="10145">ALAAVGRAALASAQSTPLHVVIQGVADALPVHAFASANKLWYNELATQVPESTRPLLRQIAACTYWCFNRFFLVVWNQLLEGKKLGLVRREP</sequence>
<dbReference type="EnsemblPlants" id="AET2Gv20940400.8">
    <property type="protein sequence ID" value="AET2Gv20940400.8"/>
    <property type="gene ID" value="AET2Gv20940400"/>
</dbReference>
<name>A0A453CRK7_AEGTS</name>
<dbReference type="Proteomes" id="UP000015105">
    <property type="component" value="Chromosome 2D"/>
</dbReference>
<keyword evidence="2" id="KW-1185">Reference proteome</keyword>
<reference evidence="1" key="4">
    <citation type="submission" date="2019-03" db="UniProtKB">
        <authorList>
            <consortium name="EnsemblPlants"/>
        </authorList>
    </citation>
    <scope>IDENTIFICATION</scope>
</reference>
<organism evidence="1 2">
    <name type="scientific">Aegilops tauschii subsp. strangulata</name>
    <name type="common">Goatgrass</name>
    <dbReference type="NCBI Taxonomy" id="200361"/>
    <lineage>
        <taxon>Eukaryota</taxon>
        <taxon>Viridiplantae</taxon>
        <taxon>Streptophyta</taxon>
        <taxon>Embryophyta</taxon>
        <taxon>Tracheophyta</taxon>
        <taxon>Spermatophyta</taxon>
        <taxon>Magnoliopsida</taxon>
        <taxon>Liliopsida</taxon>
        <taxon>Poales</taxon>
        <taxon>Poaceae</taxon>
        <taxon>BOP clade</taxon>
        <taxon>Pooideae</taxon>
        <taxon>Triticodae</taxon>
        <taxon>Triticeae</taxon>
        <taxon>Triticinae</taxon>
        <taxon>Aegilops</taxon>
    </lineage>
</organism>
<evidence type="ECO:0000313" key="2">
    <source>
        <dbReference type="Proteomes" id="UP000015105"/>
    </source>
</evidence>
<protein>
    <submittedName>
        <fullName evidence="1">Uncharacterized protein</fullName>
    </submittedName>
</protein>